<keyword evidence="1" id="KW-0812">Transmembrane</keyword>
<gene>
    <name evidence="2" type="ORF">COV41_02470</name>
</gene>
<reference evidence="2 3" key="1">
    <citation type="submission" date="2017-09" db="EMBL/GenBank/DDBJ databases">
        <title>Depth-based differentiation of microbial function through sediment-hosted aquifers and enrichment of novel symbionts in the deep terrestrial subsurface.</title>
        <authorList>
            <person name="Probst A.J."/>
            <person name="Ladd B."/>
            <person name="Jarett J.K."/>
            <person name="Geller-Mcgrath D.E."/>
            <person name="Sieber C.M."/>
            <person name="Emerson J.B."/>
            <person name="Anantharaman K."/>
            <person name="Thomas B.C."/>
            <person name="Malmstrom R."/>
            <person name="Stieglmeier M."/>
            <person name="Klingl A."/>
            <person name="Woyke T."/>
            <person name="Ryan C.M."/>
            <person name="Banfield J.F."/>
        </authorList>
    </citation>
    <scope>NUCLEOTIDE SEQUENCE [LARGE SCALE GENOMIC DNA]</scope>
    <source>
        <strain evidence="2">CG11_big_fil_rev_8_21_14_0_20_43_10</strain>
    </source>
</reference>
<proteinExistence type="predicted"/>
<evidence type="ECO:0000256" key="1">
    <source>
        <dbReference type="SAM" id="Phobius"/>
    </source>
</evidence>
<dbReference type="AlphaFoldDB" id="A0A2H0PXD8"/>
<comment type="caution">
    <text evidence="2">The sequence shown here is derived from an EMBL/GenBank/DDBJ whole genome shotgun (WGS) entry which is preliminary data.</text>
</comment>
<feature type="transmembrane region" description="Helical" evidence="1">
    <location>
        <begin position="62"/>
        <end position="84"/>
    </location>
</feature>
<accession>A0A2H0PXD8</accession>
<keyword evidence="1" id="KW-1133">Transmembrane helix</keyword>
<feature type="transmembrane region" description="Helical" evidence="1">
    <location>
        <begin position="21"/>
        <end position="42"/>
    </location>
</feature>
<organism evidence="2 3">
    <name type="scientific">Candidatus Brennerbacteria bacterium CG11_big_fil_rev_8_21_14_0_20_43_10</name>
    <dbReference type="NCBI Taxonomy" id="1974523"/>
    <lineage>
        <taxon>Bacteria</taxon>
        <taxon>Candidatus Brenneribacteriota</taxon>
    </lineage>
</organism>
<dbReference type="Proteomes" id="UP000236846">
    <property type="component" value="Unassembled WGS sequence"/>
</dbReference>
<evidence type="ECO:0000313" key="3">
    <source>
        <dbReference type="Proteomes" id="UP000236846"/>
    </source>
</evidence>
<dbReference type="EMBL" id="PCXE01000045">
    <property type="protein sequence ID" value="PIR25935.1"/>
    <property type="molecule type" value="Genomic_DNA"/>
</dbReference>
<keyword evidence="1" id="KW-0472">Membrane</keyword>
<name>A0A2H0PXD8_9BACT</name>
<protein>
    <submittedName>
        <fullName evidence="2">Uncharacterized protein</fullName>
    </submittedName>
</protein>
<evidence type="ECO:0000313" key="2">
    <source>
        <dbReference type="EMBL" id="PIR25935.1"/>
    </source>
</evidence>
<sequence length="94" mass="10346">MLGFHLIYLARSALENAVVNLVLLGVLVALILFKPVVILPALKLDIVLVEQFLVVLVTFMDVARVLIGVLMVLMLNAVVVIMLLNFQPVLLLVQ</sequence>